<dbReference type="GO" id="GO:0071546">
    <property type="term" value="C:pi-body"/>
    <property type="evidence" value="ECO:0007669"/>
    <property type="project" value="TreeGrafter"/>
</dbReference>
<dbReference type="AlphaFoldDB" id="A0A6J8DBY7"/>
<dbReference type="PANTHER" id="PTHR24157">
    <property type="entry name" value="ANKYRIN REPEAT, SAM AND BASIC LEUCINE ZIPPER DOMAIN-CONTAINING PROTEIN 1"/>
    <property type="match status" value="1"/>
</dbReference>
<organism evidence="2 3">
    <name type="scientific">Mytilus coruscus</name>
    <name type="common">Sea mussel</name>
    <dbReference type="NCBI Taxonomy" id="42192"/>
    <lineage>
        <taxon>Eukaryota</taxon>
        <taxon>Metazoa</taxon>
        <taxon>Spiralia</taxon>
        <taxon>Lophotrochozoa</taxon>
        <taxon>Mollusca</taxon>
        <taxon>Bivalvia</taxon>
        <taxon>Autobranchia</taxon>
        <taxon>Pteriomorphia</taxon>
        <taxon>Mytilida</taxon>
        <taxon>Mytiloidea</taxon>
        <taxon>Mytilidae</taxon>
        <taxon>Mytilinae</taxon>
        <taxon>Mytilus</taxon>
    </lineage>
</organism>
<keyword evidence="1" id="KW-0040">ANK repeat</keyword>
<dbReference type="OrthoDB" id="5946465at2759"/>
<protein>
    <submittedName>
        <fullName evidence="2">Uncharacterized protein</fullName>
    </submittedName>
</protein>
<dbReference type="SMART" id="SM00248">
    <property type="entry name" value="ANK"/>
    <property type="match status" value="3"/>
</dbReference>
<dbReference type="SUPFAM" id="SSF48403">
    <property type="entry name" value="Ankyrin repeat"/>
    <property type="match status" value="1"/>
</dbReference>
<evidence type="ECO:0000313" key="2">
    <source>
        <dbReference type="EMBL" id="CAC5404614.1"/>
    </source>
</evidence>
<dbReference type="Pfam" id="PF00023">
    <property type="entry name" value="Ank"/>
    <property type="match status" value="1"/>
</dbReference>
<sequence length="182" mass="20461">MLILQGGRTPLMLTVGKGHLEVVRYLVTQGKWKDTINVGCQERTPGGGGRYLITQGSQLDVTDRGGWTPLMWAALFGHLEVVTFLVTKGSQLEAKDKDGETALHYAARYGRIETTKWLIDQGCSPWEKTKKGQTPYDLARIDIFDSEETKKKKKEVMDFLKVKRCKCDDCVSATSHLPEKKI</sequence>
<dbReference type="PANTHER" id="PTHR24157:SF3">
    <property type="entry name" value="ANKYRIN REPEAT, SAM AND BASIC LEUCINE ZIPPER DOMAIN-CONTAINING PROTEIN 1"/>
    <property type="match status" value="1"/>
</dbReference>
<evidence type="ECO:0000313" key="3">
    <source>
        <dbReference type="Proteomes" id="UP000507470"/>
    </source>
</evidence>
<dbReference type="Proteomes" id="UP000507470">
    <property type="component" value="Unassembled WGS sequence"/>
</dbReference>
<name>A0A6J8DBY7_MYTCO</name>
<feature type="repeat" description="ANK" evidence="1">
    <location>
        <begin position="98"/>
        <end position="122"/>
    </location>
</feature>
<dbReference type="EMBL" id="CACVKT020006980">
    <property type="protein sequence ID" value="CAC5404614.1"/>
    <property type="molecule type" value="Genomic_DNA"/>
</dbReference>
<dbReference type="InterPro" id="IPR036770">
    <property type="entry name" value="Ankyrin_rpt-contain_sf"/>
</dbReference>
<evidence type="ECO:0000256" key="1">
    <source>
        <dbReference type="PROSITE-ProRule" id="PRU00023"/>
    </source>
</evidence>
<feature type="repeat" description="ANK" evidence="1">
    <location>
        <begin position="6"/>
        <end position="30"/>
    </location>
</feature>
<gene>
    <name evidence="2" type="ORF">MCOR_38377</name>
</gene>
<reference evidence="2 3" key="1">
    <citation type="submission" date="2020-06" db="EMBL/GenBank/DDBJ databases">
        <authorList>
            <person name="Li R."/>
            <person name="Bekaert M."/>
        </authorList>
    </citation>
    <scope>NUCLEOTIDE SEQUENCE [LARGE SCALE GENOMIC DNA]</scope>
    <source>
        <strain evidence="3">wild</strain>
    </source>
</reference>
<dbReference type="InterPro" id="IPR002110">
    <property type="entry name" value="Ankyrin_rpt"/>
</dbReference>
<dbReference type="PROSITE" id="PS50088">
    <property type="entry name" value="ANK_REPEAT"/>
    <property type="match status" value="3"/>
</dbReference>
<feature type="repeat" description="ANK" evidence="1">
    <location>
        <begin position="65"/>
        <end position="97"/>
    </location>
</feature>
<dbReference type="Gene3D" id="1.25.40.20">
    <property type="entry name" value="Ankyrin repeat-containing domain"/>
    <property type="match status" value="3"/>
</dbReference>
<dbReference type="Pfam" id="PF12796">
    <property type="entry name" value="Ank_2"/>
    <property type="match status" value="1"/>
</dbReference>
<keyword evidence="3" id="KW-1185">Reference proteome</keyword>
<dbReference type="PROSITE" id="PS50297">
    <property type="entry name" value="ANK_REP_REGION"/>
    <property type="match status" value="3"/>
</dbReference>
<proteinExistence type="predicted"/>
<accession>A0A6J8DBY7</accession>